<dbReference type="OrthoDB" id="329354at2759"/>
<reference evidence="1" key="1">
    <citation type="submission" date="2019-12" db="EMBL/GenBank/DDBJ databases">
        <title>Genome sequence of Babesia ovis.</title>
        <authorList>
            <person name="Yamagishi J."/>
            <person name="Sevinc F."/>
            <person name="Xuan X."/>
        </authorList>
    </citation>
    <scope>NUCLEOTIDE SEQUENCE</scope>
    <source>
        <strain evidence="1">Selcuk</strain>
    </source>
</reference>
<evidence type="ECO:0000313" key="1">
    <source>
        <dbReference type="EMBL" id="GFE53825.1"/>
    </source>
</evidence>
<dbReference type="EMBL" id="BLIY01000007">
    <property type="protein sequence ID" value="GFE53825.1"/>
    <property type="molecule type" value="Genomic_DNA"/>
</dbReference>
<dbReference type="AlphaFoldDB" id="A0A9W5TAC5"/>
<accession>A0A9W5TAC5</accession>
<dbReference type="Proteomes" id="UP001057455">
    <property type="component" value="Unassembled WGS sequence"/>
</dbReference>
<gene>
    <name evidence="1" type="ORF">BaOVIS_012290</name>
</gene>
<organism evidence="1 2">
    <name type="scientific">Babesia ovis</name>
    <dbReference type="NCBI Taxonomy" id="5869"/>
    <lineage>
        <taxon>Eukaryota</taxon>
        <taxon>Sar</taxon>
        <taxon>Alveolata</taxon>
        <taxon>Apicomplexa</taxon>
        <taxon>Aconoidasida</taxon>
        <taxon>Piroplasmida</taxon>
        <taxon>Babesiidae</taxon>
        <taxon>Babesia</taxon>
    </lineage>
</organism>
<protein>
    <submittedName>
        <fullName evidence="1">Blood stage antigen 41-3, putative</fullName>
    </submittedName>
</protein>
<sequence length="677" mass="77489">MLNHFTGAICRRQVEYWLSVVARINGRTTVLPCLAIKHERLYVTASGKTHLENGIPSTNDFLKKQMVDVKVRDHVCENGSINKHTTVSYRQDTQTDSKCQVELTNVATLLNRIGADEDGTQLESLYSTLKSLLDNGKSIQLNEANIITRMVAKVGGDHRLLTLKIMFLTLLAYQGTVTRDILQRITNIIDDVRQWSTPDEQLEMINIFDSIRLYHPCALEKLQPRHRAYMEYLNEMAHNIMIEVPHEMDSRSIQAIRSTLDALDVRHYAAISGHLYLPVVIQDTQLAIEVVAEQDLQCTSIKGAHPLKMRKALLDELGWKMKWIGQEQWEMNKTDEDRANYLSKIIAYMYMDAQFIYKPTYLPQVYAEWDTDFVEDANTIPSIEIKLAPPQNPLPQVAHAIDKLEARRIQMEEGMMAKLEDKFNETLVDSRESIKQIINQQLAIFNNSELKASILSTLDNNKKRYKKTHEHDQAPSFLQLGEGVVPSSVRVMMGDVDIPDPIIKTKMEEIEQSRSYEEIQTFHQQSDELEQLTNVTLIELERALKIQLQPYIAQIEMSMSSHSTSAEPAVSHVQKAPVFLQTNAFALPNTKQLNVKIGQSEDPYPTVEDYVMNMEKKRDAAERNEKNTVLAMYLKLVKAQHEMIRDELRAATSNIISQYGGIIDESTKQEIRGHTHK</sequence>
<name>A0A9W5TAC5_BABOV</name>
<keyword evidence="2" id="KW-1185">Reference proteome</keyword>
<comment type="caution">
    <text evidence="1">The sequence shown here is derived from an EMBL/GenBank/DDBJ whole genome shotgun (WGS) entry which is preliminary data.</text>
</comment>
<proteinExistence type="predicted"/>
<evidence type="ECO:0000313" key="2">
    <source>
        <dbReference type="Proteomes" id="UP001057455"/>
    </source>
</evidence>